<evidence type="ECO:0000313" key="2">
    <source>
        <dbReference type="Proteomes" id="UP000033684"/>
    </source>
</evidence>
<comment type="caution">
    <text evidence="1">The sequence shown here is derived from an EMBL/GenBank/DDBJ whole genome shotgun (WGS) entry which is preliminary data.</text>
</comment>
<dbReference type="EMBL" id="LAJX01000098">
    <property type="protein sequence ID" value="KJV06627.1"/>
    <property type="molecule type" value="Genomic_DNA"/>
</dbReference>
<sequence length="189" mass="21921">MAINLKGYRITVLCEDVAQFDFLRCYAKALGAENKRIIKLSAHNNASVLKHYPTAVKDYRRFASENIILLVMIDADEKTIQERLREFDEKLDSEKARLNQPTRLDNEKILLFVPIRNIESWFYYIETQAEHIETRADSSGKLISYKNQYLNQDISKLVNRLKHDICLNGLPDNAPSSLHHACNELKRLA</sequence>
<reference evidence="2" key="1">
    <citation type="submission" date="2015-03" db="EMBL/GenBank/DDBJ databases">
        <title>Draft genome sequence of a novel methanotroph (Sn10-6) isolated from flooded ricefield rhizosphere in India.</title>
        <authorList>
            <person name="Pandit P.S."/>
            <person name="Pore S.D."/>
            <person name="Arora P."/>
            <person name="Kapse N.G."/>
            <person name="Dhakephalkar P.K."/>
            <person name="Rahalkar M.C."/>
        </authorList>
    </citation>
    <scope>NUCLEOTIDE SEQUENCE [LARGE SCALE GENOMIC DNA]</scope>
    <source>
        <strain evidence="2">Sn10-6</strain>
    </source>
</reference>
<accession>A0A0F3IIZ1</accession>
<dbReference type="OrthoDB" id="456421at2"/>
<keyword evidence="2" id="KW-1185">Reference proteome</keyword>
<reference evidence="1 2" key="2">
    <citation type="journal article" date="2016" name="Microb. Ecol.">
        <title>Genome Characteristics of a Novel Type I Methanotroph (Sn10-6) Isolated from a Flooded Indian Rice Field.</title>
        <authorList>
            <person name="Rahalkar M.C."/>
            <person name="Pandit P.S."/>
            <person name="Dhakephalkar P.K."/>
            <person name="Pore S."/>
            <person name="Arora P."/>
            <person name="Kapse N."/>
        </authorList>
    </citation>
    <scope>NUCLEOTIDE SEQUENCE [LARGE SCALE GENOMIC DNA]</scope>
    <source>
        <strain evidence="1 2">Sn10-6</strain>
    </source>
</reference>
<dbReference type="AlphaFoldDB" id="A0A0F3IIZ1"/>
<dbReference type="Proteomes" id="UP000033684">
    <property type="component" value="Unassembled WGS sequence"/>
</dbReference>
<name>A0A0F3IIZ1_9GAMM</name>
<protein>
    <recommendedName>
        <fullName evidence="3">DUF4276 family protein</fullName>
    </recommendedName>
</protein>
<dbReference type="RefSeq" id="WP_045779126.1">
    <property type="nucleotide sequence ID" value="NZ_LAJX01000098.1"/>
</dbReference>
<evidence type="ECO:0008006" key="3">
    <source>
        <dbReference type="Google" id="ProtNLM"/>
    </source>
</evidence>
<gene>
    <name evidence="1" type="ORF">VZ94_10040</name>
</gene>
<organism evidence="1 2">
    <name type="scientific">Methylocucumis oryzae</name>
    <dbReference type="NCBI Taxonomy" id="1632867"/>
    <lineage>
        <taxon>Bacteria</taxon>
        <taxon>Pseudomonadati</taxon>
        <taxon>Pseudomonadota</taxon>
        <taxon>Gammaproteobacteria</taxon>
        <taxon>Methylococcales</taxon>
        <taxon>Methylococcaceae</taxon>
        <taxon>Methylocucumis</taxon>
    </lineage>
</organism>
<proteinExistence type="predicted"/>
<evidence type="ECO:0000313" key="1">
    <source>
        <dbReference type="EMBL" id="KJV06627.1"/>
    </source>
</evidence>